<dbReference type="PANTHER" id="PTHR37490:SF3">
    <property type="entry name" value="DUF3431 DOMAIN CONTAINING PROTEIN"/>
    <property type="match status" value="1"/>
</dbReference>
<evidence type="ECO:0000313" key="1">
    <source>
        <dbReference type="EMBL" id="KAH0559700.1"/>
    </source>
</evidence>
<sequence length="394" mass="45788">MLHRRRRLVLATIGAFIVYFFVLPKSRIEVPSHVIQEEPASGEPVDEFPRWNFSAVTLSPGSNYTRTLVIPRLTSENVSWIAEELPDLDTAIYVVNDPNAPLHPPKNKGNEAMVYLTYIIDHYESLPDIMIFMHAHRFSWHNNDILGNDAVQMIKRLSSEHVMRQGYVNLRCHWKPGCPDWLQPKAQEEDIVKQEQLMLKQSWPELFPLDPLPTVLAQPCCSQFALTRERVLSVPKPRFVYFRDWLLRTPLSTYISGRIWEYIWQFIFTGQTVVCPVMHICYCDAYGVCFNGEREFNKWFKLRYERSQLVFMEKSRQLSNKMAKDPKAKGLIDGPAGFDYPDVGEDSDLKDLGDKIRAIRDELQTMIDTAIERGRYPRNRALAAGREWKEGDGF</sequence>
<gene>
    <name evidence="1" type="ORF">GP486_003785</name>
</gene>
<protein>
    <submittedName>
        <fullName evidence="1">Uncharacterized protein</fullName>
    </submittedName>
</protein>
<comment type="caution">
    <text evidence="1">The sequence shown here is derived from an EMBL/GenBank/DDBJ whole genome shotgun (WGS) entry which is preliminary data.</text>
</comment>
<name>A0A9P8LC82_9PEZI</name>
<organism evidence="1 2">
    <name type="scientific">Trichoglossum hirsutum</name>
    <dbReference type="NCBI Taxonomy" id="265104"/>
    <lineage>
        <taxon>Eukaryota</taxon>
        <taxon>Fungi</taxon>
        <taxon>Dikarya</taxon>
        <taxon>Ascomycota</taxon>
        <taxon>Pezizomycotina</taxon>
        <taxon>Geoglossomycetes</taxon>
        <taxon>Geoglossales</taxon>
        <taxon>Geoglossaceae</taxon>
        <taxon>Trichoglossum</taxon>
    </lineage>
</organism>
<dbReference type="Proteomes" id="UP000750711">
    <property type="component" value="Unassembled WGS sequence"/>
</dbReference>
<proteinExistence type="predicted"/>
<dbReference type="EMBL" id="JAGHQM010000539">
    <property type="protein sequence ID" value="KAH0559700.1"/>
    <property type="molecule type" value="Genomic_DNA"/>
</dbReference>
<evidence type="ECO:0000313" key="2">
    <source>
        <dbReference type="Proteomes" id="UP000750711"/>
    </source>
</evidence>
<dbReference type="AlphaFoldDB" id="A0A9P8LC82"/>
<reference evidence="1" key="1">
    <citation type="submission" date="2021-03" db="EMBL/GenBank/DDBJ databases">
        <title>Comparative genomics and phylogenomic investigation of the class Geoglossomycetes provide insights into ecological specialization and systematics.</title>
        <authorList>
            <person name="Melie T."/>
            <person name="Pirro S."/>
            <person name="Miller A.N."/>
            <person name="Quandt A."/>
        </authorList>
    </citation>
    <scope>NUCLEOTIDE SEQUENCE</scope>
    <source>
        <strain evidence="1">CAQ_001_2017</strain>
    </source>
</reference>
<dbReference type="InterPro" id="IPR021838">
    <property type="entry name" value="DUF3431"/>
</dbReference>
<dbReference type="PANTHER" id="PTHR37490">
    <property type="entry name" value="EXPRESSED PROTEIN"/>
    <property type="match status" value="1"/>
</dbReference>
<accession>A0A9P8LC82</accession>
<dbReference type="Pfam" id="PF11913">
    <property type="entry name" value="DUF3431"/>
    <property type="match status" value="1"/>
</dbReference>
<keyword evidence="2" id="KW-1185">Reference proteome</keyword>